<evidence type="ECO:0000256" key="4">
    <source>
        <dbReference type="ARBA" id="ARBA00022676"/>
    </source>
</evidence>
<dbReference type="EMBL" id="JAAIUW010000011">
    <property type="protein sequence ID" value="KAF7809004.1"/>
    <property type="molecule type" value="Genomic_DNA"/>
</dbReference>
<evidence type="ECO:0000256" key="8">
    <source>
        <dbReference type="ARBA" id="ARBA00022989"/>
    </source>
</evidence>
<keyword evidence="7" id="KW-0735">Signal-anchor</keyword>
<comment type="pathway">
    <text evidence="2">Glycan metabolism.</text>
</comment>
<feature type="compositionally biased region" description="Basic and acidic residues" evidence="14">
    <location>
        <begin position="1"/>
        <end position="16"/>
    </location>
</feature>
<comment type="caution">
    <text evidence="15">The sequence shown here is derived from an EMBL/GenBank/DDBJ whole genome shotgun (WGS) entry which is preliminary data.</text>
</comment>
<keyword evidence="11" id="KW-0294">Fucose metabolism</keyword>
<keyword evidence="16" id="KW-1185">Reference proteome</keyword>
<evidence type="ECO:0000313" key="16">
    <source>
        <dbReference type="Proteomes" id="UP000634136"/>
    </source>
</evidence>
<keyword evidence="6" id="KW-0812">Transmembrane</keyword>
<evidence type="ECO:0000256" key="5">
    <source>
        <dbReference type="ARBA" id="ARBA00022679"/>
    </source>
</evidence>
<evidence type="ECO:0000256" key="1">
    <source>
        <dbReference type="ARBA" id="ARBA00004606"/>
    </source>
</evidence>
<proteinExistence type="inferred from homology"/>
<dbReference type="GO" id="GO:0005737">
    <property type="term" value="C:cytoplasm"/>
    <property type="evidence" value="ECO:0007669"/>
    <property type="project" value="TreeGrafter"/>
</dbReference>
<accession>A0A834SSB2</accession>
<evidence type="ECO:0000256" key="2">
    <source>
        <dbReference type="ARBA" id="ARBA00004881"/>
    </source>
</evidence>
<evidence type="ECO:0000256" key="10">
    <source>
        <dbReference type="ARBA" id="ARBA00023180"/>
    </source>
</evidence>
<keyword evidence="10" id="KW-0325">Glycoprotein</keyword>
<keyword evidence="4" id="KW-0328">Glycosyltransferase</keyword>
<evidence type="ECO:0000256" key="3">
    <source>
        <dbReference type="ARBA" id="ARBA00007737"/>
    </source>
</evidence>
<sequence length="499" mass="57778">MEEGKFVFEDSEEKNSHSSHVGGMKSKSEMVKNLVMFGGWLKGEKVMKGLLQKKVGDEDDDDDDHGMMMKSSSRSWHLELCTLRVLCVVLVWTMVVVEYNKGISYDFIHNLSAIQAYSSPPPRIYENNGYLMVSSNGGLNQMRSGICDMVVIARYMNVTLIVPELDNTSFWNDRSQFQDIFDVDYFITSLRDEVQILKELPPQQKQKIQSESLFSMPPISWSNITYYYQVILPLIKKYEVVHFTKTDARLANNGIPEEVQKLRCRVNYEAMRFASPLQKLAKKLVTILKQRGPYMSLHLRYEMDMIAFSGCNEGCDQQEIDELTKMRYAYPWWKEKEIDSEKKRRDGLCPLTPEETALILTALDIDSDIQVRKETLLEASELEPFQNHSNQMAALDYYVSIESDIFVPTYGGNMAKLVEGHRRYLGFRKTIDPDRKVLVELMEQYKNGTLKWEEFSRLVKEAHSNRVGNPTARSVIPGKPKLEDYFYTNPQECLPPLHY</sequence>
<keyword evidence="8" id="KW-1133">Transmembrane helix</keyword>
<protein>
    <recommendedName>
        <fullName evidence="13">O-fucosyltransferase family protein</fullName>
    </recommendedName>
</protein>
<evidence type="ECO:0000256" key="7">
    <source>
        <dbReference type="ARBA" id="ARBA00022968"/>
    </source>
</evidence>
<evidence type="ECO:0000256" key="12">
    <source>
        <dbReference type="ARBA" id="ARBA00023277"/>
    </source>
</evidence>
<reference evidence="15" key="1">
    <citation type="submission" date="2020-09" db="EMBL/GenBank/DDBJ databases">
        <title>Genome-Enabled Discovery of Anthraquinone Biosynthesis in Senna tora.</title>
        <authorList>
            <person name="Kang S.-H."/>
            <person name="Pandey R.P."/>
            <person name="Lee C.-M."/>
            <person name="Sim J.-S."/>
            <person name="Jeong J.-T."/>
            <person name="Choi B.-S."/>
            <person name="Jung M."/>
            <person name="Ginzburg D."/>
            <person name="Zhao K."/>
            <person name="Won S.Y."/>
            <person name="Oh T.-J."/>
            <person name="Yu Y."/>
            <person name="Kim N.-H."/>
            <person name="Lee O.R."/>
            <person name="Lee T.-H."/>
            <person name="Bashyal P."/>
            <person name="Kim T.-S."/>
            <person name="Lee W.-H."/>
            <person name="Kawkins C."/>
            <person name="Kim C.-K."/>
            <person name="Kim J.S."/>
            <person name="Ahn B.O."/>
            <person name="Rhee S.Y."/>
            <person name="Sohng J.K."/>
        </authorList>
    </citation>
    <scope>NUCLEOTIDE SEQUENCE</scope>
    <source>
        <tissue evidence="15">Leaf</tissue>
    </source>
</reference>
<dbReference type="OrthoDB" id="1874781at2759"/>
<evidence type="ECO:0000256" key="6">
    <source>
        <dbReference type="ARBA" id="ARBA00022692"/>
    </source>
</evidence>
<dbReference type="CDD" id="cd11299">
    <property type="entry name" value="O-FucT_plant"/>
    <property type="match status" value="1"/>
</dbReference>
<dbReference type="AlphaFoldDB" id="A0A834SSB2"/>
<keyword evidence="12" id="KW-0119">Carbohydrate metabolism</keyword>
<feature type="region of interest" description="Disordered" evidence="14">
    <location>
        <begin position="1"/>
        <end position="25"/>
    </location>
</feature>
<evidence type="ECO:0000256" key="11">
    <source>
        <dbReference type="ARBA" id="ARBA00023253"/>
    </source>
</evidence>
<evidence type="ECO:0000313" key="15">
    <source>
        <dbReference type="EMBL" id="KAF7809004.1"/>
    </source>
</evidence>
<organism evidence="15 16">
    <name type="scientific">Senna tora</name>
    <dbReference type="NCBI Taxonomy" id="362788"/>
    <lineage>
        <taxon>Eukaryota</taxon>
        <taxon>Viridiplantae</taxon>
        <taxon>Streptophyta</taxon>
        <taxon>Embryophyta</taxon>
        <taxon>Tracheophyta</taxon>
        <taxon>Spermatophyta</taxon>
        <taxon>Magnoliopsida</taxon>
        <taxon>eudicotyledons</taxon>
        <taxon>Gunneridae</taxon>
        <taxon>Pentapetalae</taxon>
        <taxon>rosids</taxon>
        <taxon>fabids</taxon>
        <taxon>Fabales</taxon>
        <taxon>Fabaceae</taxon>
        <taxon>Caesalpinioideae</taxon>
        <taxon>Cassia clade</taxon>
        <taxon>Senna</taxon>
    </lineage>
</organism>
<evidence type="ECO:0000256" key="9">
    <source>
        <dbReference type="ARBA" id="ARBA00023136"/>
    </source>
</evidence>
<dbReference type="GO" id="GO:0016757">
    <property type="term" value="F:glycosyltransferase activity"/>
    <property type="evidence" value="ECO:0007669"/>
    <property type="project" value="UniProtKB-KW"/>
</dbReference>
<comment type="subcellular location">
    <subcellularLocation>
        <location evidence="1">Membrane</location>
        <topology evidence="1">Single-pass type II membrane protein</topology>
    </subcellularLocation>
</comment>
<dbReference type="PANTHER" id="PTHR31741:SF45">
    <property type="entry name" value="O-FUCOSYLTRANSFERASE FAMILY PROTEIN"/>
    <property type="match status" value="1"/>
</dbReference>
<comment type="similarity">
    <text evidence="3">Belongs to the glycosyltransferase GT106 family.</text>
</comment>
<keyword evidence="9" id="KW-0472">Membrane</keyword>
<name>A0A834SSB2_9FABA</name>
<dbReference type="PANTHER" id="PTHR31741">
    <property type="entry name" value="OS02G0726500 PROTEIN-RELATED"/>
    <property type="match status" value="1"/>
</dbReference>
<dbReference type="InterPro" id="IPR019378">
    <property type="entry name" value="GDP-Fuc_O-FucTrfase"/>
</dbReference>
<dbReference type="InterPro" id="IPR024709">
    <property type="entry name" value="FucosylTrfase_pln"/>
</dbReference>
<dbReference type="GO" id="GO:0006004">
    <property type="term" value="P:fucose metabolic process"/>
    <property type="evidence" value="ECO:0007669"/>
    <property type="project" value="UniProtKB-KW"/>
</dbReference>
<evidence type="ECO:0000256" key="14">
    <source>
        <dbReference type="SAM" id="MobiDB-lite"/>
    </source>
</evidence>
<dbReference type="Pfam" id="PF10250">
    <property type="entry name" value="O-FucT"/>
    <property type="match status" value="2"/>
</dbReference>
<gene>
    <name evidence="15" type="ORF">G2W53_035747</name>
</gene>
<keyword evidence="5 15" id="KW-0808">Transferase</keyword>
<dbReference type="GO" id="GO:0016020">
    <property type="term" value="C:membrane"/>
    <property type="evidence" value="ECO:0007669"/>
    <property type="project" value="UniProtKB-SubCell"/>
</dbReference>
<dbReference type="Proteomes" id="UP000634136">
    <property type="component" value="Unassembled WGS sequence"/>
</dbReference>
<evidence type="ECO:0000256" key="13">
    <source>
        <dbReference type="ARBA" id="ARBA00030350"/>
    </source>
</evidence>